<dbReference type="RefSeq" id="XP_002673807.1">
    <property type="nucleotide sequence ID" value="XM_002673761.1"/>
</dbReference>
<reference evidence="1 2" key="1">
    <citation type="journal article" date="2010" name="Cell">
        <title>The genome of Naegleria gruberi illuminates early eukaryotic versatility.</title>
        <authorList>
            <person name="Fritz-Laylin L.K."/>
            <person name="Prochnik S.E."/>
            <person name="Ginger M.L."/>
            <person name="Dacks J.B."/>
            <person name="Carpenter M.L."/>
            <person name="Field M.C."/>
            <person name="Kuo A."/>
            <person name="Paredez A."/>
            <person name="Chapman J."/>
            <person name="Pham J."/>
            <person name="Shu S."/>
            <person name="Neupane R."/>
            <person name="Cipriano M."/>
            <person name="Mancuso J."/>
            <person name="Tu H."/>
            <person name="Salamov A."/>
            <person name="Lindquist E."/>
            <person name="Shapiro H."/>
            <person name="Lucas S."/>
            <person name="Grigoriev I.V."/>
            <person name="Cande W.Z."/>
            <person name="Fulton C."/>
            <person name="Rokhsar D.S."/>
            <person name="Dawson S.C."/>
        </authorList>
    </citation>
    <scope>NUCLEOTIDE SEQUENCE [LARGE SCALE GENOMIC DNA]</scope>
    <source>
        <strain evidence="1 2">NEG-M</strain>
    </source>
</reference>
<dbReference type="InParanoid" id="D2VQ83"/>
<dbReference type="AlphaFoldDB" id="D2VQ83"/>
<dbReference type="EMBL" id="GG738888">
    <property type="protein sequence ID" value="EFC41063.1"/>
    <property type="molecule type" value="Genomic_DNA"/>
</dbReference>
<dbReference type="GeneID" id="8855645"/>
<protein>
    <submittedName>
        <fullName evidence="1">Predicted protein</fullName>
    </submittedName>
</protein>
<sequence>MELHNREQVEHLIHLAKSDESFLSFKELKQLKSTLIITADSGEPSHFMKTIREKLCSFVRAPIYLEQQISLLDPNVSIPWLETVSEKDLIFKAVDLIAQTDLCSCRPGVIKSLLRNYDLLVFTLYAGTGTRMWDQETLSIFHQLIDSNQIAVLFLRGSEQAMPFKLGYSLGRTDGFIEFITGDIALKVDKIKQINQKSLEVLINRQKMNLKDNIQESSPTETILTPNCIYLSDTYMCGVVVTTLTRKDDWHFLAESSDYQGKDRVSWLVHKNNKVMFTPWYGFSHGNNSQYDITFYSLKFLLFEYLRKSGETFVSNLALKQINNQLSDMEIIF</sequence>
<evidence type="ECO:0000313" key="1">
    <source>
        <dbReference type="EMBL" id="EFC41063.1"/>
    </source>
</evidence>
<evidence type="ECO:0000313" key="2">
    <source>
        <dbReference type="Proteomes" id="UP000006671"/>
    </source>
</evidence>
<organism evidence="2">
    <name type="scientific">Naegleria gruberi</name>
    <name type="common">Amoeba</name>
    <dbReference type="NCBI Taxonomy" id="5762"/>
    <lineage>
        <taxon>Eukaryota</taxon>
        <taxon>Discoba</taxon>
        <taxon>Heterolobosea</taxon>
        <taxon>Tetramitia</taxon>
        <taxon>Eutetramitia</taxon>
        <taxon>Vahlkampfiidae</taxon>
        <taxon>Naegleria</taxon>
    </lineage>
</organism>
<dbReference type="Proteomes" id="UP000006671">
    <property type="component" value="Unassembled WGS sequence"/>
</dbReference>
<keyword evidence="2" id="KW-1185">Reference proteome</keyword>
<dbReference type="KEGG" id="ngr:NAEGRDRAFT_71058"/>
<proteinExistence type="predicted"/>
<dbReference type="VEuPathDB" id="AmoebaDB:NAEGRDRAFT_71058"/>
<dbReference type="OrthoDB" id="10267038at2759"/>
<gene>
    <name evidence="1" type="ORF">NAEGRDRAFT_71058</name>
</gene>
<name>D2VQ83_NAEGR</name>
<dbReference type="OMA" id="EHIRIFR"/>
<accession>D2VQ83</accession>